<protein>
    <submittedName>
        <fullName evidence="1">Uncharacterized protein</fullName>
    </submittedName>
</protein>
<comment type="caution">
    <text evidence="1">The sequence shown here is derived from an EMBL/GenBank/DDBJ whole genome shotgun (WGS) entry which is preliminary data.</text>
</comment>
<sequence>MTLFEPITANTTIAIETLESFHIDWHAISKAIYEPGIKFACESKIQTETEFVDLKANSEFEISTQEP</sequence>
<name>A0A5J4UA73_9EUKA</name>
<proteinExistence type="predicted"/>
<dbReference type="AlphaFoldDB" id="A0A5J4UA73"/>
<dbReference type="Proteomes" id="UP000324800">
    <property type="component" value="Unassembled WGS sequence"/>
</dbReference>
<evidence type="ECO:0000313" key="1">
    <source>
        <dbReference type="EMBL" id="KAA6367090.1"/>
    </source>
</evidence>
<organism evidence="1 2">
    <name type="scientific">Streblomastix strix</name>
    <dbReference type="NCBI Taxonomy" id="222440"/>
    <lineage>
        <taxon>Eukaryota</taxon>
        <taxon>Metamonada</taxon>
        <taxon>Preaxostyla</taxon>
        <taxon>Oxymonadida</taxon>
        <taxon>Streblomastigidae</taxon>
        <taxon>Streblomastix</taxon>
    </lineage>
</organism>
<evidence type="ECO:0000313" key="2">
    <source>
        <dbReference type="Proteomes" id="UP000324800"/>
    </source>
</evidence>
<reference evidence="1 2" key="1">
    <citation type="submission" date="2019-03" db="EMBL/GenBank/DDBJ databases">
        <title>Single cell metagenomics reveals metabolic interactions within the superorganism composed of flagellate Streblomastix strix and complex community of Bacteroidetes bacteria on its surface.</title>
        <authorList>
            <person name="Treitli S.C."/>
            <person name="Kolisko M."/>
            <person name="Husnik F."/>
            <person name="Keeling P."/>
            <person name="Hampl V."/>
        </authorList>
    </citation>
    <scope>NUCLEOTIDE SEQUENCE [LARGE SCALE GENOMIC DNA]</scope>
    <source>
        <strain evidence="1">ST1C</strain>
    </source>
</reference>
<accession>A0A5J4UA73</accession>
<gene>
    <name evidence="1" type="ORF">EZS28_037383</name>
</gene>
<dbReference type="EMBL" id="SNRW01018696">
    <property type="protein sequence ID" value="KAA6367090.1"/>
    <property type="molecule type" value="Genomic_DNA"/>
</dbReference>